<dbReference type="OrthoDB" id="507628at2"/>
<dbReference type="EMBL" id="MRCB01000011">
    <property type="protein sequence ID" value="OKH22962.1"/>
    <property type="molecule type" value="Genomic_DNA"/>
</dbReference>
<dbReference type="Proteomes" id="UP000186868">
    <property type="component" value="Unassembled WGS sequence"/>
</dbReference>
<organism evidence="1 2">
    <name type="scientific">Hydrococcus rivularis NIES-593</name>
    <dbReference type="NCBI Taxonomy" id="1921803"/>
    <lineage>
        <taxon>Bacteria</taxon>
        <taxon>Bacillati</taxon>
        <taxon>Cyanobacteriota</taxon>
        <taxon>Cyanophyceae</taxon>
        <taxon>Pleurocapsales</taxon>
        <taxon>Hydrococcaceae</taxon>
        <taxon>Hydrococcus</taxon>
    </lineage>
</organism>
<sequence length="464" mass="53369">MKPKDWDRFLKQIASDYDLHGKLKEIFIVRFAYENWRKPDKEIWELAEAASHETYKKQMTEIYSYFAKDRPNGCPELEPHSKGPGKFQILREWLKEIKYPEWNQTTATLGERGNIALDFLVPLPSNSSIPITSDFPIYIQRPPIESDCCQEIVKPGALIRIKAPEKMGKTSLLKGILAYAETCGYRKVYLNLRAAEGAMFASLDKFLRWFCANISRELGLKPMLDDYWDEELFGSLVSCKTYFQSYLLEQLDSPLALGLDNVDRIFEYTDIAQDFLPMLRYWHEEANNLPIWQNLRLVIANSTEVYIKLDANQSPFNVGRQVKLPGFNLEQVQLLAKHYGLDWTEDVEMQKFASALIEMVGGHPYLIRLALDALCHQNLSKEQLLQEAPTQGGIYGSHLRRHWDNLQSSPELAAAMKAVVTSETGVQLEPTLAYKLESMGLVILVGDEVQPSCELYRQYFCDRL</sequence>
<accession>A0A1U7HH85</accession>
<name>A0A1U7HH85_9CYAN</name>
<dbReference type="AlphaFoldDB" id="A0A1U7HH85"/>
<gene>
    <name evidence="1" type="ORF">NIES593_10845</name>
</gene>
<dbReference type="Gene3D" id="3.40.50.300">
    <property type="entry name" value="P-loop containing nucleotide triphosphate hydrolases"/>
    <property type="match status" value="1"/>
</dbReference>
<keyword evidence="2" id="KW-1185">Reference proteome</keyword>
<proteinExistence type="predicted"/>
<comment type="caution">
    <text evidence="1">The sequence shown here is derived from an EMBL/GenBank/DDBJ whole genome shotgun (WGS) entry which is preliminary data.</text>
</comment>
<reference evidence="1 2" key="1">
    <citation type="submission" date="2016-11" db="EMBL/GenBank/DDBJ databases">
        <title>Draft Genome Sequences of Nine Cyanobacterial Strains from Diverse Habitats.</title>
        <authorList>
            <person name="Zhu T."/>
            <person name="Hou S."/>
            <person name="Lu X."/>
            <person name="Hess W.R."/>
        </authorList>
    </citation>
    <scope>NUCLEOTIDE SEQUENCE [LARGE SCALE GENOMIC DNA]</scope>
    <source>
        <strain evidence="1 2">NIES-593</strain>
    </source>
</reference>
<dbReference type="SUPFAM" id="SSF52540">
    <property type="entry name" value="P-loop containing nucleoside triphosphate hydrolases"/>
    <property type="match status" value="1"/>
</dbReference>
<evidence type="ECO:0000313" key="1">
    <source>
        <dbReference type="EMBL" id="OKH22962.1"/>
    </source>
</evidence>
<dbReference type="RefSeq" id="WP_073599598.1">
    <property type="nucleotide sequence ID" value="NZ_MRCB01000011.1"/>
</dbReference>
<evidence type="ECO:0000313" key="2">
    <source>
        <dbReference type="Proteomes" id="UP000186868"/>
    </source>
</evidence>
<protein>
    <submittedName>
        <fullName evidence="1">AAA+ family ATPase</fullName>
    </submittedName>
</protein>
<dbReference type="STRING" id="1921803.NIES593_10845"/>
<dbReference type="InterPro" id="IPR027417">
    <property type="entry name" value="P-loop_NTPase"/>
</dbReference>
<dbReference type="Pfam" id="PF14516">
    <property type="entry name" value="AAA_35"/>
    <property type="match status" value="1"/>
</dbReference>